<evidence type="ECO:0000313" key="2">
    <source>
        <dbReference type="EMBL" id="CAH3156261.1"/>
    </source>
</evidence>
<evidence type="ECO:0008006" key="4">
    <source>
        <dbReference type="Google" id="ProtNLM"/>
    </source>
</evidence>
<keyword evidence="1" id="KW-0732">Signal</keyword>
<proteinExistence type="predicted"/>
<dbReference type="SUPFAM" id="SSF57302">
    <property type="entry name" value="Snake toxin-like"/>
    <property type="match status" value="1"/>
</dbReference>
<dbReference type="Proteomes" id="UP001159405">
    <property type="component" value="Unassembled WGS sequence"/>
</dbReference>
<comment type="caution">
    <text evidence="2">The sequence shown here is derived from an EMBL/GenBank/DDBJ whole genome shotgun (WGS) entry which is preliminary data.</text>
</comment>
<reference evidence="2 3" key="1">
    <citation type="submission" date="2022-05" db="EMBL/GenBank/DDBJ databases">
        <authorList>
            <consortium name="Genoscope - CEA"/>
            <person name="William W."/>
        </authorList>
    </citation>
    <scope>NUCLEOTIDE SEQUENCE [LARGE SCALE GENOMIC DNA]</scope>
</reference>
<feature type="signal peptide" evidence="1">
    <location>
        <begin position="1"/>
        <end position="19"/>
    </location>
</feature>
<dbReference type="EMBL" id="CALNXK010000104">
    <property type="protein sequence ID" value="CAH3156261.1"/>
    <property type="molecule type" value="Genomic_DNA"/>
</dbReference>
<name>A0ABN8Q7L2_9CNID</name>
<evidence type="ECO:0000313" key="3">
    <source>
        <dbReference type="Proteomes" id="UP001159405"/>
    </source>
</evidence>
<feature type="chain" id="PRO_5047086461" description="Sodefrin-like factor" evidence="1">
    <location>
        <begin position="20"/>
        <end position="104"/>
    </location>
</feature>
<dbReference type="InterPro" id="IPR045860">
    <property type="entry name" value="Snake_toxin-like_sf"/>
</dbReference>
<protein>
    <recommendedName>
        <fullName evidence="4">Sodefrin-like factor</fullName>
    </recommendedName>
</protein>
<evidence type="ECO:0000256" key="1">
    <source>
        <dbReference type="SAM" id="SignalP"/>
    </source>
</evidence>
<dbReference type="Gene3D" id="2.10.60.10">
    <property type="entry name" value="CD59"/>
    <property type="match status" value="1"/>
</dbReference>
<organism evidence="2 3">
    <name type="scientific">Porites lobata</name>
    <dbReference type="NCBI Taxonomy" id="104759"/>
    <lineage>
        <taxon>Eukaryota</taxon>
        <taxon>Metazoa</taxon>
        <taxon>Cnidaria</taxon>
        <taxon>Anthozoa</taxon>
        <taxon>Hexacorallia</taxon>
        <taxon>Scleractinia</taxon>
        <taxon>Fungiina</taxon>
        <taxon>Poritidae</taxon>
        <taxon>Porites</taxon>
    </lineage>
</organism>
<accession>A0ABN8Q7L2</accession>
<keyword evidence="3" id="KW-1185">Reference proteome</keyword>
<sequence>MLVFVVCGLTLLFTPNVSGIECPVCTNVNGSGASKCDSGKVPKVTCPDGLDQCITLKGKMTVLESTQDFEQKNCSDNASCDSASDYNGCKVLNMTGSLTSCSLT</sequence>
<feature type="non-terminal residue" evidence="2">
    <location>
        <position position="104"/>
    </location>
</feature>
<gene>
    <name evidence="2" type="ORF">PLOB_00001847</name>
</gene>